<organism evidence="1 2">
    <name type="scientific">Phycicoccus sonneratiae</name>
    <dbReference type="NCBI Taxonomy" id="2807628"/>
    <lineage>
        <taxon>Bacteria</taxon>
        <taxon>Bacillati</taxon>
        <taxon>Actinomycetota</taxon>
        <taxon>Actinomycetes</taxon>
        <taxon>Micrococcales</taxon>
        <taxon>Intrasporangiaceae</taxon>
        <taxon>Phycicoccus</taxon>
    </lineage>
</organism>
<accession>A0ABS2CL41</accession>
<protein>
    <submittedName>
        <fullName evidence="1">Uncharacterized protein</fullName>
    </submittedName>
</protein>
<dbReference type="Proteomes" id="UP001430172">
    <property type="component" value="Unassembled WGS sequence"/>
</dbReference>
<gene>
    <name evidence="1" type="ORF">JQN70_07300</name>
</gene>
<evidence type="ECO:0000313" key="2">
    <source>
        <dbReference type="Proteomes" id="UP001430172"/>
    </source>
</evidence>
<reference evidence="1" key="1">
    <citation type="submission" date="2021-02" db="EMBL/GenBank/DDBJ databases">
        <title>Phycicoccus sp. MQZ13P-5T, whole genome shotgun sequence.</title>
        <authorList>
            <person name="Tuo L."/>
        </authorList>
    </citation>
    <scope>NUCLEOTIDE SEQUENCE</scope>
    <source>
        <strain evidence="1">MQZ13P-5</strain>
    </source>
</reference>
<proteinExistence type="predicted"/>
<comment type="caution">
    <text evidence="1">The sequence shown here is derived from an EMBL/GenBank/DDBJ whole genome shotgun (WGS) entry which is preliminary data.</text>
</comment>
<sequence>MFVQLKTGHDIDTGPAWISVVSFNRSWKTARWHGKTLHRWTGMFDANFYDVETDEEYWISGPHRDRQDTRYSSIRPTIDDDARSAYEAFLAGAPLPGRERG</sequence>
<keyword evidence="2" id="KW-1185">Reference proteome</keyword>
<dbReference type="EMBL" id="JAFDVD010000007">
    <property type="protein sequence ID" value="MBM6400183.1"/>
    <property type="molecule type" value="Genomic_DNA"/>
</dbReference>
<evidence type="ECO:0000313" key="1">
    <source>
        <dbReference type="EMBL" id="MBM6400183.1"/>
    </source>
</evidence>
<name>A0ABS2CL41_9MICO</name>